<evidence type="ECO:0000256" key="7">
    <source>
        <dbReference type="ARBA" id="ARBA00022723"/>
    </source>
</evidence>
<protein>
    <recommendedName>
        <fullName evidence="18">Cytochrome c oxidase subunit 2</fullName>
        <ecNumber evidence="18">7.1.1.9</ecNumber>
    </recommendedName>
</protein>
<evidence type="ECO:0000256" key="1">
    <source>
        <dbReference type="ARBA" id="ARBA00004141"/>
    </source>
</evidence>
<dbReference type="OrthoDB" id="9781261at2"/>
<feature type="domain" description="Cytochrome c" evidence="23">
    <location>
        <begin position="275"/>
        <end position="355"/>
    </location>
</feature>
<evidence type="ECO:0000256" key="20">
    <source>
        <dbReference type="SAM" id="SignalP"/>
    </source>
</evidence>
<dbReference type="EMBL" id="SLZY01000002">
    <property type="protein sequence ID" value="TCS73397.1"/>
    <property type="molecule type" value="Genomic_DNA"/>
</dbReference>
<dbReference type="InterPro" id="IPR001505">
    <property type="entry name" value="Copper_CuA"/>
</dbReference>
<dbReference type="GO" id="GO:0042773">
    <property type="term" value="P:ATP synthesis coupled electron transport"/>
    <property type="evidence" value="ECO:0007669"/>
    <property type="project" value="TreeGrafter"/>
</dbReference>
<evidence type="ECO:0000256" key="15">
    <source>
        <dbReference type="ARBA" id="ARBA00047816"/>
    </source>
</evidence>
<dbReference type="GO" id="GO:0016491">
    <property type="term" value="F:oxidoreductase activity"/>
    <property type="evidence" value="ECO:0007669"/>
    <property type="project" value="InterPro"/>
</dbReference>
<comment type="caution">
    <text evidence="24">The sequence shown here is derived from an EMBL/GenBank/DDBJ whole genome shotgun (WGS) entry which is preliminary data.</text>
</comment>
<dbReference type="Proteomes" id="UP000295135">
    <property type="component" value="Unassembled WGS sequence"/>
</dbReference>
<dbReference type="GO" id="GO:0020037">
    <property type="term" value="F:heme binding"/>
    <property type="evidence" value="ECO:0007669"/>
    <property type="project" value="InterPro"/>
</dbReference>
<comment type="subcellular location">
    <subcellularLocation>
        <location evidence="17">Cell membrane</location>
        <topology evidence="17">Multi-pass membrane protein</topology>
    </subcellularLocation>
    <subcellularLocation>
        <location evidence="1">Membrane</location>
        <topology evidence="1">Multi-pass membrane protein</topology>
    </subcellularLocation>
</comment>
<dbReference type="Gene3D" id="2.60.40.420">
    <property type="entry name" value="Cupredoxins - blue copper proteins"/>
    <property type="match status" value="1"/>
</dbReference>
<comment type="similarity">
    <text evidence="2 17">Belongs to the cytochrome c oxidase subunit 2 family.</text>
</comment>
<dbReference type="PANTHER" id="PTHR22888">
    <property type="entry name" value="CYTOCHROME C OXIDASE, SUBUNIT II"/>
    <property type="match status" value="1"/>
</dbReference>
<dbReference type="SUPFAM" id="SSF49503">
    <property type="entry name" value="Cupredoxins"/>
    <property type="match status" value="1"/>
</dbReference>
<keyword evidence="9 17" id="KW-0249">Electron transport</keyword>
<dbReference type="SUPFAM" id="SSF81464">
    <property type="entry name" value="Cytochrome c oxidase subunit II-like, transmembrane region"/>
    <property type="match status" value="1"/>
</dbReference>
<evidence type="ECO:0000256" key="14">
    <source>
        <dbReference type="ARBA" id="ARBA00024688"/>
    </source>
</evidence>
<dbReference type="PRINTS" id="PR01166">
    <property type="entry name" value="CYCOXIDASEII"/>
</dbReference>
<dbReference type="GO" id="GO:0004129">
    <property type="term" value="F:cytochrome-c oxidase activity"/>
    <property type="evidence" value="ECO:0007669"/>
    <property type="project" value="UniProtKB-EC"/>
</dbReference>
<feature type="transmembrane region" description="Helical" evidence="19">
    <location>
        <begin position="89"/>
        <end position="107"/>
    </location>
</feature>
<dbReference type="RefSeq" id="WP_126458707.1">
    <property type="nucleotide sequence ID" value="NZ_AP018721.1"/>
</dbReference>
<dbReference type="PROSITE" id="PS00078">
    <property type="entry name" value="COX2"/>
    <property type="match status" value="1"/>
</dbReference>
<keyword evidence="8" id="KW-1278">Translocase</keyword>
<evidence type="ECO:0000256" key="6">
    <source>
        <dbReference type="ARBA" id="ARBA00022692"/>
    </source>
</evidence>
<comment type="function">
    <text evidence="14 18">Subunits I and II form the functional core of the enzyme complex. Electrons originating in cytochrome c are transferred via heme a and Cu(A) to the binuclear center formed by heme a3 and Cu(B).</text>
</comment>
<evidence type="ECO:0000259" key="23">
    <source>
        <dbReference type="PROSITE" id="PS51007"/>
    </source>
</evidence>
<evidence type="ECO:0000256" key="9">
    <source>
        <dbReference type="ARBA" id="ARBA00022982"/>
    </source>
</evidence>
<dbReference type="GO" id="GO:0005507">
    <property type="term" value="F:copper ion binding"/>
    <property type="evidence" value="ECO:0007669"/>
    <property type="project" value="InterPro"/>
</dbReference>
<evidence type="ECO:0000256" key="13">
    <source>
        <dbReference type="ARBA" id="ARBA00023136"/>
    </source>
</evidence>
<keyword evidence="4 16" id="KW-0349">Heme</keyword>
<comment type="catalytic activity">
    <reaction evidence="15 18">
        <text>4 Fe(II)-[cytochrome c] + O2 + 8 H(+)(in) = 4 Fe(III)-[cytochrome c] + 2 H2O + 4 H(+)(out)</text>
        <dbReference type="Rhea" id="RHEA:11436"/>
        <dbReference type="Rhea" id="RHEA-COMP:10350"/>
        <dbReference type="Rhea" id="RHEA-COMP:14399"/>
        <dbReference type="ChEBI" id="CHEBI:15377"/>
        <dbReference type="ChEBI" id="CHEBI:15378"/>
        <dbReference type="ChEBI" id="CHEBI:15379"/>
        <dbReference type="ChEBI" id="CHEBI:29033"/>
        <dbReference type="ChEBI" id="CHEBI:29034"/>
        <dbReference type="EC" id="7.1.1.9"/>
    </reaction>
</comment>
<dbReference type="Gene3D" id="1.10.287.90">
    <property type="match status" value="1"/>
</dbReference>
<keyword evidence="6 17" id="KW-0812">Transmembrane</keyword>
<evidence type="ECO:0000313" key="24">
    <source>
        <dbReference type="EMBL" id="TCS73397.1"/>
    </source>
</evidence>
<keyword evidence="11 16" id="KW-0408">Iron</keyword>
<keyword evidence="20" id="KW-0732">Signal</keyword>
<feature type="transmembrane region" description="Helical" evidence="19">
    <location>
        <begin position="48"/>
        <end position="68"/>
    </location>
</feature>
<dbReference type="PROSITE" id="PS51007">
    <property type="entry name" value="CYTC"/>
    <property type="match status" value="1"/>
</dbReference>
<keyword evidence="5 17" id="KW-0679">Respiratory chain</keyword>
<reference evidence="24 25" key="1">
    <citation type="submission" date="2019-03" db="EMBL/GenBank/DDBJ databases">
        <title>Genomic Encyclopedia of Type Strains, Phase IV (KMG-IV): sequencing the most valuable type-strain genomes for metagenomic binning, comparative biology and taxonomic classification.</title>
        <authorList>
            <person name="Goeker M."/>
        </authorList>
    </citation>
    <scope>NUCLEOTIDE SEQUENCE [LARGE SCALE GENOMIC DNA]</scope>
    <source>
        <strain evidence="24 25">DSM 103923</strain>
    </source>
</reference>
<keyword evidence="3 17" id="KW-0813">Transport</keyword>
<dbReference type="Pfam" id="PF00116">
    <property type="entry name" value="COX2"/>
    <property type="match status" value="1"/>
</dbReference>
<feature type="chain" id="PRO_5020808086" description="Cytochrome c oxidase subunit 2" evidence="20">
    <location>
        <begin position="25"/>
        <end position="373"/>
    </location>
</feature>
<dbReference type="InterPro" id="IPR045187">
    <property type="entry name" value="CcO_II"/>
</dbReference>
<dbReference type="InterPro" id="IPR008972">
    <property type="entry name" value="Cupredoxin"/>
</dbReference>
<organism evidence="24 25">
    <name type="scientific">Sulfuritortus calidifontis</name>
    <dbReference type="NCBI Taxonomy" id="1914471"/>
    <lineage>
        <taxon>Bacteria</taxon>
        <taxon>Pseudomonadati</taxon>
        <taxon>Pseudomonadota</taxon>
        <taxon>Betaproteobacteria</taxon>
        <taxon>Nitrosomonadales</taxon>
        <taxon>Thiobacillaceae</taxon>
        <taxon>Sulfuritortus</taxon>
    </lineage>
</organism>
<proteinExistence type="inferred from homology"/>
<evidence type="ECO:0000256" key="2">
    <source>
        <dbReference type="ARBA" id="ARBA00007866"/>
    </source>
</evidence>
<keyword evidence="12 18" id="KW-0186">Copper</keyword>
<evidence type="ECO:0000256" key="3">
    <source>
        <dbReference type="ARBA" id="ARBA00022448"/>
    </source>
</evidence>
<dbReference type="PROSITE" id="PS50999">
    <property type="entry name" value="COX2_TM"/>
    <property type="match status" value="1"/>
</dbReference>
<evidence type="ECO:0000256" key="4">
    <source>
        <dbReference type="ARBA" id="ARBA00022617"/>
    </source>
</evidence>
<accession>A0A4R3JY09</accession>
<evidence type="ECO:0000256" key="16">
    <source>
        <dbReference type="PROSITE-ProRule" id="PRU00433"/>
    </source>
</evidence>
<dbReference type="Pfam" id="PF13442">
    <property type="entry name" value="Cytochrome_CBB3"/>
    <property type="match status" value="1"/>
</dbReference>
<dbReference type="InterPro" id="IPR002429">
    <property type="entry name" value="CcO_II-like_C"/>
</dbReference>
<feature type="domain" description="Cytochrome oxidase subunit II copper A binding" evidence="21">
    <location>
        <begin position="118"/>
        <end position="255"/>
    </location>
</feature>
<dbReference type="InterPro" id="IPR036909">
    <property type="entry name" value="Cyt_c-like_dom_sf"/>
</dbReference>
<dbReference type="Pfam" id="PF02790">
    <property type="entry name" value="COX2_TM"/>
    <property type="match status" value="1"/>
</dbReference>
<evidence type="ECO:0000256" key="17">
    <source>
        <dbReference type="RuleBase" id="RU000456"/>
    </source>
</evidence>
<dbReference type="GO" id="GO:0005886">
    <property type="term" value="C:plasma membrane"/>
    <property type="evidence" value="ECO:0007669"/>
    <property type="project" value="UniProtKB-SubCell"/>
</dbReference>
<evidence type="ECO:0000256" key="18">
    <source>
        <dbReference type="RuleBase" id="RU004024"/>
    </source>
</evidence>
<keyword evidence="7 16" id="KW-0479">Metal-binding</keyword>
<evidence type="ECO:0000256" key="19">
    <source>
        <dbReference type="SAM" id="Phobius"/>
    </source>
</evidence>
<dbReference type="AlphaFoldDB" id="A0A4R3JY09"/>
<gene>
    <name evidence="24" type="ORF">EDC61_102167</name>
</gene>
<dbReference type="PANTHER" id="PTHR22888:SF9">
    <property type="entry name" value="CYTOCHROME C OXIDASE SUBUNIT 2"/>
    <property type="match status" value="1"/>
</dbReference>
<feature type="signal peptide" evidence="20">
    <location>
        <begin position="1"/>
        <end position="24"/>
    </location>
</feature>
<dbReference type="InterPro" id="IPR009056">
    <property type="entry name" value="Cyt_c-like_dom"/>
</dbReference>
<evidence type="ECO:0000256" key="8">
    <source>
        <dbReference type="ARBA" id="ARBA00022967"/>
    </source>
</evidence>
<comment type="cofactor">
    <cofactor evidence="18">
        <name>Cu cation</name>
        <dbReference type="ChEBI" id="CHEBI:23378"/>
    </cofactor>
    <text evidence="18">Binds a copper A center.</text>
</comment>
<keyword evidence="13 19" id="KW-0472">Membrane</keyword>
<keyword evidence="10 19" id="KW-1133">Transmembrane helix</keyword>
<dbReference type="Gene3D" id="1.10.760.10">
    <property type="entry name" value="Cytochrome c-like domain"/>
    <property type="match status" value="1"/>
</dbReference>
<dbReference type="InterPro" id="IPR036257">
    <property type="entry name" value="Cyt_c_oxidase_su2_TM_sf"/>
</dbReference>
<evidence type="ECO:0000259" key="21">
    <source>
        <dbReference type="PROSITE" id="PS50857"/>
    </source>
</evidence>
<evidence type="ECO:0000259" key="22">
    <source>
        <dbReference type="PROSITE" id="PS50999"/>
    </source>
</evidence>
<evidence type="ECO:0000313" key="25">
    <source>
        <dbReference type="Proteomes" id="UP000295135"/>
    </source>
</evidence>
<dbReference type="InterPro" id="IPR011759">
    <property type="entry name" value="Cyt_c_oxidase_su2_TM_dom"/>
</dbReference>
<feature type="domain" description="Cytochrome oxidase subunit II transmembrane region profile" evidence="22">
    <location>
        <begin position="22"/>
        <end position="117"/>
    </location>
</feature>
<dbReference type="EC" id="7.1.1.9" evidence="18"/>
<evidence type="ECO:0000256" key="11">
    <source>
        <dbReference type="ARBA" id="ARBA00023004"/>
    </source>
</evidence>
<evidence type="ECO:0000256" key="12">
    <source>
        <dbReference type="ARBA" id="ARBA00023008"/>
    </source>
</evidence>
<sequence length="373" mass="40678">MGLRRALPVVLAAACASLAASAWADYQINFQSPKSTLAHEINDLHILIMWVCVGIFVVVFSAMFYAIWKHRKSVGHQAAQFHESTTVEIIWTAIPFLILIGMAWPATRLILEQKDTSNPDVTIKVTGYQWKWEYDYLQDGVKFMSVLATPREQIENKAPKGANYLLEVDEPMVVPVGKKVRLLLTANDVIHAWWVPALGIKQDTIPGFIRDAWFTATEPGTYRGQCAELCGKDHGFMPIVVEVKSDADYQAWLADKKAKAQAAAADAGKVFSKDELMARGANVYNANCASCHMPDGKGLPGVFPAITGSKVATGAKEGHIKIALMGRPGTAMPAFGPQLNDADIAAVVSYQRNGLGNNTGDLVQPAEVKALRK</sequence>
<dbReference type="InterPro" id="IPR014222">
    <property type="entry name" value="Cyt_c_oxidase_su2"/>
</dbReference>
<name>A0A4R3JY09_9PROT</name>
<evidence type="ECO:0000256" key="10">
    <source>
        <dbReference type="ARBA" id="ARBA00022989"/>
    </source>
</evidence>
<evidence type="ECO:0000256" key="5">
    <source>
        <dbReference type="ARBA" id="ARBA00022660"/>
    </source>
</evidence>
<dbReference type="NCBIfam" id="TIGR02866">
    <property type="entry name" value="CoxB"/>
    <property type="match status" value="1"/>
</dbReference>
<keyword evidence="25" id="KW-1185">Reference proteome</keyword>
<dbReference type="PROSITE" id="PS50857">
    <property type="entry name" value="COX2_CUA"/>
    <property type="match status" value="1"/>
</dbReference>